<organism evidence="1">
    <name type="scientific">bioreactor metagenome</name>
    <dbReference type="NCBI Taxonomy" id="1076179"/>
    <lineage>
        <taxon>unclassified sequences</taxon>
        <taxon>metagenomes</taxon>
        <taxon>ecological metagenomes</taxon>
    </lineage>
</organism>
<sequence length="188" mass="20266">MKKIWYVFGLLIILTAVTLSAGCISGPSDTPAPVTQVPTATPTPVPTPAEVMQGQELTVTDTGKTISIRILQKKFGSEAEEILAKGSAKNPKPAPGQYAVMLKISETYESGDEAAKVVAPYHYEIYVNGIGYPAVSAVLPNGYTPLSTTNILKYAKIEGWLTYIIPQGDAKLAYEVKDEPLGFIRINY</sequence>
<dbReference type="EMBL" id="VSSQ01000060">
    <property type="protein sequence ID" value="MPL71569.1"/>
    <property type="molecule type" value="Genomic_DNA"/>
</dbReference>
<name>A0A644TY54_9ZZZZ</name>
<dbReference type="AlphaFoldDB" id="A0A644TY54"/>
<dbReference type="PROSITE" id="PS51257">
    <property type="entry name" value="PROKAR_LIPOPROTEIN"/>
    <property type="match status" value="1"/>
</dbReference>
<evidence type="ECO:0000313" key="1">
    <source>
        <dbReference type="EMBL" id="MPL71569.1"/>
    </source>
</evidence>
<proteinExistence type="predicted"/>
<gene>
    <name evidence="1" type="ORF">SDC9_17346</name>
</gene>
<evidence type="ECO:0008006" key="2">
    <source>
        <dbReference type="Google" id="ProtNLM"/>
    </source>
</evidence>
<comment type="caution">
    <text evidence="1">The sequence shown here is derived from an EMBL/GenBank/DDBJ whole genome shotgun (WGS) entry which is preliminary data.</text>
</comment>
<protein>
    <recommendedName>
        <fullName evidence="2">DUF4352 domain-containing protein</fullName>
    </recommendedName>
</protein>
<reference evidence="1" key="1">
    <citation type="submission" date="2019-08" db="EMBL/GenBank/DDBJ databases">
        <authorList>
            <person name="Kucharzyk K."/>
            <person name="Murdoch R.W."/>
            <person name="Higgins S."/>
            <person name="Loffler F."/>
        </authorList>
    </citation>
    <scope>NUCLEOTIDE SEQUENCE</scope>
</reference>
<accession>A0A644TY54</accession>